<sequence length="90" mass="10609">MEGILLLVLFAVNIPLVHLLSRILFRDRNDMDQAIQDTYTPSWYAAWKGRYWEHKMNEAQVKLMLMISVAMIIGEYVLIMRFFDWLGISG</sequence>
<protein>
    <submittedName>
        <fullName evidence="2">Uncharacterized protein</fullName>
    </submittedName>
</protein>
<gene>
    <name evidence="2" type="ORF">GCM10007362_27270</name>
</gene>
<dbReference type="EMBL" id="BMDD01000003">
    <property type="protein sequence ID" value="GGH79850.1"/>
    <property type="molecule type" value="Genomic_DNA"/>
</dbReference>
<keyword evidence="1" id="KW-0812">Transmembrane</keyword>
<accession>A0ABQ1ZXS7</accession>
<name>A0ABQ1ZXS7_9BACL</name>
<evidence type="ECO:0000256" key="1">
    <source>
        <dbReference type="SAM" id="Phobius"/>
    </source>
</evidence>
<keyword evidence="3" id="KW-1185">Reference proteome</keyword>
<evidence type="ECO:0000313" key="3">
    <source>
        <dbReference type="Proteomes" id="UP000605427"/>
    </source>
</evidence>
<keyword evidence="1" id="KW-0472">Membrane</keyword>
<evidence type="ECO:0000313" key="2">
    <source>
        <dbReference type="EMBL" id="GGH79850.1"/>
    </source>
</evidence>
<keyword evidence="1" id="KW-1133">Transmembrane helix</keyword>
<feature type="transmembrane region" description="Helical" evidence="1">
    <location>
        <begin position="63"/>
        <end position="83"/>
    </location>
</feature>
<dbReference type="RefSeq" id="WP_172244341.1">
    <property type="nucleotide sequence ID" value="NZ_BMDD01000003.1"/>
</dbReference>
<dbReference type="Proteomes" id="UP000605427">
    <property type="component" value="Unassembled WGS sequence"/>
</dbReference>
<proteinExistence type="predicted"/>
<comment type="caution">
    <text evidence="2">The sequence shown here is derived from an EMBL/GenBank/DDBJ whole genome shotgun (WGS) entry which is preliminary data.</text>
</comment>
<reference evidence="3" key="1">
    <citation type="journal article" date="2019" name="Int. J. Syst. Evol. Microbiol.">
        <title>The Global Catalogue of Microorganisms (GCM) 10K type strain sequencing project: providing services to taxonomists for standard genome sequencing and annotation.</title>
        <authorList>
            <consortium name="The Broad Institute Genomics Platform"/>
            <consortium name="The Broad Institute Genome Sequencing Center for Infectious Disease"/>
            <person name="Wu L."/>
            <person name="Ma J."/>
        </authorList>
    </citation>
    <scope>NUCLEOTIDE SEQUENCE [LARGE SCALE GENOMIC DNA]</scope>
    <source>
        <strain evidence="3">CCM 8702</strain>
    </source>
</reference>
<organism evidence="2 3">
    <name type="scientific">Saccharibacillus endophyticus</name>
    <dbReference type="NCBI Taxonomy" id="2060666"/>
    <lineage>
        <taxon>Bacteria</taxon>
        <taxon>Bacillati</taxon>
        <taxon>Bacillota</taxon>
        <taxon>Bacilli</taxon>
        <taxon>Bacillales</taxon>
        <taxon>Paenibacillaceae</taxon>
        <taxon>Saccharibacillus</taxon>
    </lineage>
</organism>
<feature type="transmembrane region" description="Helical" evidence="1">
    <location>
        <begin position="6"/>
        <end position="25"/>
    </location>
</feature>